<dbReference type="InterPro" id="IPR043504">
    <property type="entry name" value="Peptidase_S1_PA_chymotrypsin"/>
</dbReference>
<name>A0A1I1YCR5_9BACL</name>
<gene>
    <name evidence="8" type="ORF">SAMN05216378_2583</name>
</gene>
<dbReference type="GO" id="GO:0006508">
    <property type="term" value="P:proteolysis"/>
    <property type="evidence" value="ECO:0007669"/>
    <property type="project" value="UniProtKB-KW"/>
</dbReference>
<feature type="transmembrane region" description="Helical" evidence="6">
    <location>
        <begin position="126"/>
        <end position="148"/>
    </location>
</feature>
<dbReference type="PANTHER" id="PTHR43343:SF3">
    <property type="entry name" value="PROTEASE DO-LIKE 8, CHLOROPLASTIC"/>
    <property type="match status" value="1"/>
</dbReference>
<dbReference type="STRING" id="1045775.SAMN05216378_2583"/>
<dbReference type="SMART" id="SM00228">
    <property type="entry name" value="PDZ"/>
    <property type="match status" value="1"/>
</dbReference>
<evidence type="ECO:0000256" key="6">
    <source>
        <dbReference type="SAM" id="Phobius"/>
    </source>
</evidence>
<sequence length="545" mass="58243">MDDQNKKYDDFFQNRANGEDNNPREDENTTASAEGSEAPGKTSYYYSYGPFKSSAPDDNGASVPSRSNPQEYYAAASDGSEPEPDQQQSRVEVTPPAPLRPFTYNQQSAKSGWQTREPRKKSPIKGMFVSFLAGVVVVGGLMGGLMYASDTNNWFTSNSVFSSKQAENGSGASSGTTAESSTAGNGGASVAAARPDNIAKLFETASPAVVKIETYVKPAARGGSGSGSILDDPFFRQFFGEEAPDANQQQENNGDDSNMQASGIGTGFFFESDGYILTNQHVVADSDKIEVTVQGYDKPFKAELLGSSFDLDLAVLKVTGDKAFPTLPLGSSDKINIGDWVVAIGNPYGFDHTVTVGVLSAKERPIDIQDTDGTREYKHLLQTDASINPGNSGGPLLNVNGEVVGINTAVSSQAQGIGFAIPTSTIQEVLDTLKNNKEVPKEPVPFIGAELGDVTDAIAKQLGMDKVQGSIVSNVYYNSPAYIADLKQFDVILGIDGKTYSNTQALIAEIQKRKVGDKAVLNIVRRGEKMDLQVEIGDKNKFNAE</sequence>
<organism evidence="8 9">
    <name type="scientific">Paenibacillus catalpae</name>
    <dbReference type="NCBI Taxonomy" id="1045775"/>
    <lineage>
        <taxon>Bacteria</taxon>
        <taxon>Bacillati</taxon>
        <taxon>Bacillota</taxon>
        <taxon>Bacilli</taxon>
        <taxon>Bacillales</taxon>
        <taxon>Paenibacillaceae</taxon>
        <taxon>Paenibacillus</taxon>
    </lineage>
</organism>
<dbReference type="Pfam" id="PF13180">
    <property type="entry name" value="PDZ_2"/>
    <property type="match status" value="1"/>
</dbReference>
<accession>A0A1I1YCR5</accession>
<keyword evidence="2 8" id="KW-0645">Protease</keyword>
<dbReference type="GO" id="GO:0004252">
    <property type="term" value="F:serine-type endopeptidase activity"/>
    <property type="evidence" value="ECO:0007669"/>
    <property type="project" value="InterPro"/>
</dbReference>
<dbReference type="AlphaFoldDB" id="A0A1I1YCR5"/>
<evidence type="ECO:0000256" key="2">
    <source>
        <dbReference type="ARBA" id="ARBA00022670"/>
    </source>
</evidence>
<feature type="region of interest" description="Disordered" evidence="5">
    <location>
        <begin position="164"/>
        <end position="190"/>
    </location>
</feature>
<keyword evidence="6" id="KW-0812">Transmembrane</keyword>
<evidence type="ECO:0000313" key="8">
    <source>
        <dbReference type="EMBL" id="SFE17189.1"/>
    </source>
</evidence>
<dbReference type="PANTHER" id="PTHR43343">
    <property type="entry name" value="PEPTIDASE S12"/>
    <property type="match status" value="1"/>
</dbReference>
<evidence type="ECO:0000256" key="4">
    <source>
        <dbReference type="ARBA" id="ARBA00022825"/>
    </source>
</evidence>
<feature type="compositionally biased region" description="Basic and acidic residues" evidence="5">
    <location>
        <begin position="1"/>
        <end position="27"/>
    </location>
</feature>
<dbReference type="OrthoDB" id="9758917at2"/>
<evidence type="ECO:0000256" key="5">
    <source>
        <dbReference type="SAM" id="MobiDB-lite"/>
    </source>
</evidence>
<dbReference type="InterPro" id="IPR001940">
    <property type="entry name" value="Peptidase_S1C"/>
</dbReference>
<dbReference type="EMBL" id="FOMT01000002">
    <property type="protein sequence ID" value="SFE17189.1"/>
    <property type="molecule type" value="Genomic_DNA"/>
</dbReference>
<dbReference type="InterPro" id="IPR036034">
    <property type="entry name" value="PDZ_sf"/>
</dbReference>
<evidence type="ECO:0000256" key="1">
    <source>
        <dbReference type="ARBA" id="ARBA00010541"/>
    </source>
</evidence>
<keyword evidence="9" id="KW-1185">Reference proteome</keyword>
<dbReference type="Proteomes" id="UP000198855">
    <property type="component" value="Unassembled WGS sequence"/>
</dbReference>
<feature type="region of interest" description="Disordered" evidence="5">
    <location>
        <begin position="1"/>
        <end position="119"/>
    </location>
</feature>
<keyword evidence="6" id="KW-1133">Transmembrane helix</keyword>
<protein>
    <submittedName>
        <fullName evidence="8">Serine protease, S1-C subfamily, contains C-terminal PDZ domain</fullName>
    </submittedName>
</protein>
<keyword evidence="3" id="KW-0378">Hydrolase</keyword>
<keyword evidence="4" id="KW-0720">Serine protease</keyword>
<dbReference type="PRINTS" id="PR00834">
    <property type="entry name" value="PROTEASES2C"/>
</dbReference>
<feature type="domain" description="PDZ" evidence="7">
    <location>
        <begin position="445"/>
        <end position="527"/>
    </location>
</feature>
<reference evidence="9" key="1">
    <citation type="submission" date="2016-10" db="EMBL/GenBank/DDBJ databases">
        <authorList>
            <person name="Varghese N."/>
            <person name="Submissions S."/>
        </authorList>
    </citation>
    <scope>NUCLEOTIDE SEQUENCE [LARGE SCALE GENOMIC DNA]</scope>
    <source>
        <strain evidence="9">CGMCC 1.10784</strain>
    </source>
</reference>
<proteinExistence type="inferred from homology"/>
<dbReference type="InterPro" id="IPR001478">
    <property type="entry name" value="PDZ"/>
</dbReference>
<dbReference type="SUPFAM" id="SSF50494">
    <property type="entry name" value="Trypsin-like serine proteases"/>
    <property type="match status" value="1"/>
</dbReference>
<dbReference type="InterPro" id="IPR009003">
    <property type="entry name" value="Peptidase_S1_PA"/>
</dbReference>
<evidence type="ECO:0000256" key="3">
    <source>
        <dbReference type="ARBA" id="ARBA00022801"/>
    </source>
</evidence>
<dbReference type="Pfam" id="PF13365">
    <property type="entry name" value="Trypsin_2"/>
    <property type="match status" value="1"/>
</dbReference>
<dbReference type="Gene3D" id="2.30.42.10">
    <property type="match status" value="1"/>
</dbReference>
<keyword evidence="6" id="KW-0472">Membrane</keyword>
<feature type="compositionally biased region" description="Polar residues" evidence="5">
    <location>
        <begin position="103"/>
        <end position="114"/>
    </location>
</feature>
<dbReference type="Gene3D" id="2.40.10.10">
    <property type="entry name" value="Trypsin-like serine proteases"/>
    <property type="match status" value="2"/>
</dbReference>
<evidence type="ECO:0000259" key="7">
    <source>
        <dbReference type="SMART" id="SM00228"/>
    </source>
</evidence>
<dbReference type="InterPro" id="IPR051201">
    <property type="entry name" value="Chloro_Bact_Ser_Proteases"/>
</dbReference>
<evidence type="ECO:0000313" key="9">
    <source>
        <dbReference type="Proteomes" id="UP000198855"/>
    </source>
</evidence>
<dbReference type="SUPFAM" id="SSF50156">
    <property type="entry name" value="PDZ domain-like"/>
    <property type="match status" value="1"/>
</dbReference>
<feature type="compositionally biased region" description="Low complexity" evidence="5">
    <location>
        <begin position="166"/>
        <end position="183"/>
    </location>
</feature>
<comment type="similarity">
    <text evidence="1">Belongs to the peptidase S1C family.</text>
</comment>
<dbReference type="RefSeq" id="WP_091185396.1">
    <property type="nucleotide sequence ID" value="NZ_FOMT01000002.1"/>
</dbReference>